<feature type="region of interest" description="Disordered" evidence="1">
    <location>
        <begin position="314"/>
        <end position="339"/>
    </location>
</feature>
<gene>
    <name evidence="6" type="ORF">KFE25_003525</name>
</gene>
<keyword evidence="2" id="KW-0472">Membrane</keyword>
<dbReference type="SMART" id="SM00195">
    <property type="entry name" value="DSPc"/>
    <property type="match status" value="1"/>
</dbReference>
<feature type="compositionally biased region" description="Low complexity" evidence="1">
    <location>
        <begin position="319"/>
        <end position="339"/>
    </location>
</feature>
<feature type="transmembrane region" description="Helical" evidence="2">
    <location>
        <begin position="122"/>
        <end position="144"/>
    </location>
</feature>
<evidence type="ECO:0000256" key="2">
    <source>
        <dbReference type="SAM" id="Phobius"/>
    </source>
</evidence>
<dbReference type="OrthoDB" id="273181at2759"/>
<dbReference type="Pfam" id="PF00782">
    <property type="entry name" value="DSPc"/>
    <property type="match status" value="1"/>
</dbReference>
<dbReference type="Proteomes" id="UP000751190">
    <property type="component" value="Unassembled WGS sequence"/>
</dbReference>
<dbReference type="SUPFAM" id="SSF52799">
    <property type="entry name" value="(Phosphotyrosine protein) phosphatases II"/>
    <property type="match status" value="1"/>
</dbReference>
<comment type="caution">
    <text evidence="6">The sequence shown here is derived from an EMBL/GenBank/DDBJ whole genome shotgun (WGS) entry which is preliminary data.</text>
</comment>
<sequence length="339" mass="36452">MWSTLVPWLVVLASQVDAKPKPKIERGTTQPRARAAMGSISVVPAPRLPPAVGFAAIAAGAVASACSVLGYVLLPTAMWVEDGWGTLALCARLQLPLLGCGVLMGLMLKSQRRGGAHTSPKILWLVSRLNLVPTPLIYCVLDLLRVRTYYQRIPMPEEATSSAGTPAADAPLFLGGLPMPWHVVQLRAAGVRAVVNMCDEFQGWTDMYENLGIEQLRLPTTDYMDVSALNLRKAVAFIDANRARGRGVYVHCKAGVGRAGSVAVTYLASRGEAELRLDLEEANAYVRTFRPVVVRNLHARAQVRTAVEWAERGHELKPAPAGASSAATDGGALSRQETP</sequence>
<dbReference type="InterPro" id="IPR000340">
    <property type="entry name" value="Dual-sp_phosphatase_cat-dom"/>
</dbReference>
<dbReference type="PANTHER" id="PTHR46274">
    <property type="entry name" value="PHOSPHATIDYLINOSITOL PHOSPHATASE"/>
    <property type="match status" value="1"/>
</dbReference>
<evidence type="ECO:0000256" key="3">
    <source>
        <dbReference type="SAM" id="SignalP"/>
    </source>
</evidence>
<evidence type="ECO:0000313" key="6">
    <source>
        <dbReference type="EMBL" id="KAG8464462.1"/>
    </source>
</evidence>
<dbReference type="InterPro" id="IPR020422">
    <property type="entry name" value="TYR_PHOSPHATASE_DUAL_dom"/>
</dbReference>
<keyword evidence="2" id="KW-1133">Transmembrane helix</keyword>
<keyword evidence="3" id="KW-0732">Signal</keyword>
<accession>A0A8J5XMH1</accession>
<name>A0A8J5XMH1_DIALT</name>
<dbReference type="InterPro" id="IPR029021">
    <property type="entry name" value="Prot-tyrosine_phosphatase-like"/>
</dbReference>
<feature type="transmembrane region" description="Helical" evidence="2">
    <location>
        <begin position="51"/>
        <end position="74"/>
    </location>
</feature>
<dbReference type="FunFam" id="3.90.190.10:FF:000157">
    <property type="entry name" value="Protein-tyrosine phosphatase"/>
    <property type="match status" value="1"/>
</dbReference>
<evidence type="ECO:0000256" key="1">
    <source>
        <dbReference type="SAM" id="MobiDB-lite"/>
    </source>
</evidence>
<evidence type="ECO:0000259" key="5">
    <source>
        <dbReference type="PROSITE" id="PS50056"/>
    </source>
</evidence>
<organism evidence="6 7">
    <name type="scientific">Diacronema lutheri</name>
    <name type="common">Unicellular marine alga</name>
    <name type="synonym">Monochrysis lutheri</name>
    <dbReference type="NCBI Taxonomy" id="2081491"/>
    <lineage>
        <taxon>Eukaryota</taxon>
        <taxon>Haptista</taxon>
        <taxon>Haptophyta</taxon>
        <taxon>Pavlovophyceae</taxon>
        <taxon>Pavlovales</taxon>
        <taxon>Pavlovaceae</taxon>
        <taxon>Diacronema</taxon>
    </lineage>
</organism>
<feature type="domain" description="Tyrosine-protein phosphatase" evidence="4">
    <location>
        <begin position="162"/>
        <end position="315"/>
    </location>
</feature>
<dbReference type="Gene3D" id="3.90.190.10">
    <property type="entry name" value="Protein tyrosine phosphatase superfamily"/>
    <property type="match status" value="1"/>
</dbReference>
<evidence type="ECO:0000259" key="4">
    <source>
        <dbReference type="PROSITE" id="PS50054"/>
    </source>
</evidence>
<dbReference type="PROSITE" id="PS50054">
    <property type="entry name" value="TYR_PHOSPHATASE_DUAL"/>
    <property type="match status" value="1"/>
</dbReference>
<dbReference type="AlphaFoldDB" id="A0A8J5XMH1"/>
<feature type="transmembrane region" description="Helical" evidence="2">
    <location>
        <begin position="86"/>
        <end position="107"/>
    </location>
</feature>
<protein>
    <submittedName>
        <fullName evidence="6">Uncharacterized protein</fullName>
    </submittedName>
</protein>
<evidence type="ECO:0000313" key="7">
    <source>
        <dbReference type="Proteomes" id="UP000751190"/>
    </source>
</evidence>
<dbReference type="EMBL" id="JAGTXO010000013">
    <property type="protein sequence ID" value="KAG8464462.1"/>
    <property type="molecule type" value="Genomic_DNA"/>
</dbReference>
<feature type="domain" description="Tyrosine specific protein phosphatases" evidence="5">
    <location>
        <begin position="229"/>
        <end position="301"/>
    </location>
</feature>
<dbReference type="PANTHER" id="PTHR46274:SF6">
    <property type="entry name" value="TYR_PHOSPHATASE_2 DOMAIN-CONTAINING PROTEIN"/>
    <property type="match status" value="1"/>
</dbReference>
<reference evidence="6" key="1">
    <citation type="submission" date="2021-05" db="EMBL/GenBank/DDBJ databases">
        <title>The genome of the haptophyte Pavlova lutheri (Diacronema luteri, Pavlovales) - a model for lipid biosynthesis in eukaryotic algae.</title>
        <authorList>
            <person name="Hulatt C.J."/>
            <person name="Posewitz M.C."/>
        </authorList>
    </citation>
    <scope>NUCLEOTIDE SEQUENCE</scope>
    <source>
        <strain evidence="6">NIVA-4/92</strain>
    </source>
</reference>
<keyword evidence="2" id="KW-0812">Transmembrane</keyword>
<feature type="chain" id="PRO_5035189121" evidence="3">
    <location>
        <begin position="19"/>
        <end position="339"/>
    </location>
</feature>
<feature type="signal peptide" evidence="3">
    <location>
        <begin position="1"/>
        <end position="18"/>
    </location>
</feature>
<dbReference type="PROSITE" id="PS50056">
    <property type="entry name" value="TYR_PHOSPHATASE_2"/>
    <property type="match status" value="1"/>
</dbReference>
<proteinExistence type="predicted"/>
<dbReference type="InterPro" id="IPR000387">
    <property type="entry name" value="Tyr_Pase_dom"/>
</dbReference>
<keyword evidence="7" id="KW-1185">Reference proteome</keyword>